<protein>
    <submittedName>
        <fullName evidence="1">Uncharacterized protein</fullName>
    </submittedName>
</protein>
<gene>
    <name evidence="1" type="ORF">HY544_01080</name>
</gene>
<dbReference type="Proteomes" id="UP000732298">
    <property type="component" value="Unassembled WGS sequence"/>
</dbReference>
<reference evidence="1" key="1">
    <citation type="submission" date="2020-07" db="EMBL/GenBank/DDBJ databases">
        <title>Huge and variable diversity of episymbiotic CPR bacteria and DPANN archaea in groundwater ecosystems.</title>
        <authorList>
            <person name="He C.Y."/>
            <person name="Keren R."/>
            <person name="Whittaker M."/>
            <person name="Farag I.F."/>
            <person name="Doudna J."/>
            <person name="Cate J.H.D."/>
            <person name="Banfield J.F."/>
        </authorList>
    </citation>
    <scope>NUCLEOTIDE SEQUENCE</scope>
    <source>
        <strain evidence="1">NC_groundwater_1296_Ag_S-0.2um_52_80</strain>
    </source>
</reference>
<comment type="caution">
    <text evidence="1">The sequence shown here is derived from an EMBL/GenBank/DDBJ whole genome shotgun (WGS) entry which is preliminary data.</text>
</comment>
<accession>A0A8T3YJ58</accession>
<sequence length="402" mass="45456">MADFLTLLSEASTTEEAAERIVFPSEFYATNVSIGDAEDPSLDNALVIRARFRTTRQSLSATLEELLAYEKSINRHEGGAKLTYGIYWTPKGLKRESDWQELLKRSIHNGITIAAQAIVPDPDKTRPETSRRQIIAASVSHKGITIGATRFYLPVAEQLWQYTGATRTAAAHFYEAKREYSRADKWIRGLPLWHFMELMHEIESYQGSLQVNTLLITPQRACLLLDEESSDLRRAAANPLLHSKIPSMAEYIVGQGPVDLLAGTTTQQYTDYLTSRGYKHPSGQDAAKELQLAQYAIQTIERNRPSAIKRLMDDYKITAEEPIISREATIDAGHAYGISETGRLWALELERRQRIHPPNYMGLHWQRPFDTDTILGIIAHRQYSILGQSQQKALKLLGVKIF</sequence>
<dbReference type="AlphaFoldDB" id="A0A8T3YJ58"/>
<name>A0A8T3YJ58_9ARCH</name>
<dbReference type="EMBL" id="JACQPB010000014">
    <property type="protein sequence ID" value="MBI4210085.1"/>
    <property type="molecule type" value="Genomic_DNA"/>
</dbReference>
<organism evidence="1 2">
    <name type="scientific">Candidatus Iainarchaeum sp</name>
    <dbReference type="NCBI Taxonomy" id="3101447"/>
    <lineage>
        <taxon>Archaea</taxon>
        <taxon>Candidatus Iainarchaeota</taxon>
        <taxon>Candidatus Iainarchaeia</taxon>
        <taxon>Candidatus Iainarchaeales</taxon>
        <taxon>Candidatus Iainarchaeaceae</taxon>
        <taxon>Candidatus Iainarchaeum</taxon>
    </lineage>
</organism>
<evidence type="ECO:0000313" key="1">
    <source>
        <dbReference type="EMBL" id="MBI4210085.1"/>
    </source>
</evidence>
<proteinExistence type="predicted"/>
<evidence type="ECO:0000313" key="2">
    <source>
        <dbReference type="Proteomes" id="UP000732298"/>
    </source>
</evidence>